<dbReference type="Proteomes" id="UP000078460">
    <property type="component" value="Unassembled WGS sequence"/>
</dbReference>
<evidence type="ECO:0000313" key="1">
    <source>
        <dbReference type="EMBL" id="KZB96813.1"/>
    </source>
</evidence>
<evidence type="ECO:0000313" key="2">
    <source>
        <dbReference type="Proteomes" id="UP000078460"/>
    </source>
</evidence>
<protein>
    <submittedName>
        <fullName evidence="1">Uncharacterized protein</fullName>
    </submittedName>
</protein>
<accession>A0A154NCN1</accession>
<proteinExistence type="predicted"/>
<keyword evidence="2" id="KW-1185">Reference proteome</keyword>
<dbReference type="AlphaFoldDB" id="A0A154NCN1"/>
<name>A0A154NCN1_9SPHN</name>
<organism evidence="1 2">
    <name type="scientific">Sphingomonas melonis TY</name>
    <dbReference type="NCBI Taxonomy" id="621456"/>
    <lineage>
        <taxon>Bacteria</taxon>
        <taxon>Pseudomonadati</taxon>
        <taxon>Pseudomonadota</taxon>
        <taxon>Alphaproteobacteria</taxon>
        <taxon>Sphingomonadales</taxon>
        <taxon>Sphingomonadaceae</taxon>
        <taxon>Sphingomonas</taxon>
    </lineage>
</organism>
<sequence>MSQFDAVTDGYAGGDRLCTDGTKYAFERRRGSLTTSGTSVSRCDSTYERAASILIEFARRFSPLPKLLR</sequence>
<dbReference type="KEGG" id="smy:BJP26_09540"/>
<reference evidence="1" key="1">
    <citation type="submission" date="2016-03" db="EMBL/GenBank/DDBJ databases">
        <title>Sphingomonas melonis TY, whole genome shotgun sequencing.</title>
        <authorList>
            <person name="Wang H."/>
            <person name="Zhu P."/>
        </authorList>
    </citation>
    <scope>NUCLEOTIDE SEQUENCE [LARGE SCALE GENOMIC DNA]</scope>
    <source>
        <strain evidence="1">TY</strain>
    </source>
</reference>
<gene>
    <name evidence="1" type="ORF">AVM11_01325</name>
</gene>
<dbReference type="EMBL" id="LQCK02000001">
    <property type="protein sequence ID" value="KZB96813.1"/>
    <property type="molecule type" value="Genomic_DNA"/>
</dbReference>
<comment type="caution">
    <text evidence="1">The sequence shown here is derived from an EMBL/GenBank/DDBJ whole genome shotgun (WGS) entry which is preliminary data.</text>
</comment>